<proteinExistence type="predicted"/>
<protein>
    <submittedName>
        <fullName evidence="1">Uncharacterized protein</fullName>
    </submittedName>
</protein>
<sequence>MSLLKSLLCLQGMDNGRRFLVVYLSAYLLFLIFQPLLEKSVVLFAFYLIIALPVIISSALRRIRDAGIASMLAAVPSLFFLIAVSAITFKATTTGYTFLILSVLVTAGLTVISHARARRKPDYTMGYAGPVNLQETEVSPVQNPLQRIEPTLAVQDSDRDSVSNDGELLSDQVNKPNISVAKQSESNHDESVDEYQIDIHANEALTNLQHSLQLEAQMQDDKTVTDSVIDNRLSVTEPPLNIEKKIEQWFLGHQKLASVIAISVVVILFLMVWLLTGDSQDRPEKNAQTPATKPQDIVKVRLHKLLMPDNYWLMLDENDALTIAWQGNVRDDGEYWSLASAKGDKDCLDIWFDNGEKYRSLLVTSKNNGDYYADFSPVDTANIIQSIALRSRFKLCGIEFSLKGTQAKLMSKEKYRQYIDVTE</sequence>
<reference evidence="1 2" key="1">
    <citation type="submission" date="2024-06" db="EMBL/GenBank/DDBJ databases">
        <authorList>
            <person name="Li F."/>
        </authorList>
    </citation>
    <scope>NUCLEOTIDE SEQUENCE [LARGE SCALE GENOMIC DNA]</scope>
    <source>
        <strain evidence="1 2">GXAS 311</strain>
    </source>
</reference>
<accession>A0ABV2BY17</accession>
<comment type="caution">
    <text evidence="1">The sequence shown here is derived from an EMBL/GenBank/DDBJ whole genome shotgun (WGS) entry which is preliminary data.</text>
</comment>
<organism evidence="1 2">
    <name type="scientific">Aliikangiella maris</name>
    <dbReference type="NCBI Taxonomy" id="3162458"/>
    <lineage>
        <taxon>Bacteria</taxon>
        <taxon>Pseudomonadati</taxon>
        <taxon>Pseudomonadota</taxon>
        <taxon>Gammaproteobacteria</taxon>
        <taxon>Oceanospirillales</taxon>
        <taxon>Pleioneaceae</taxon>
        <taxon>Aliikangiella</taxon>
    </lineage>
</organism>
<evidence type="ECO:0000313" key="1">
    <source>
        <dbReference type="EMBL" id="MET1256830.1"/>
    </source>
</evidence>
<evidence type="ECO:0000313" key="2">
    <source>
        <dbReference type="Proteomes" id="UP001548189"/>
    </source>
</evidence>
<dbReference type="Proteomes" id="UP001548189">
    <property type="component" value="Unassembled WGS sequence"/>
</dbReference>
<dbReference type="EMBL" id="JBEVCJ010000028">
    <property type="protein sequence ID" value="MET1256830.1"/>
    <property type="molecule type" value="Genomic_DNA"/>
</dbReference>
<gene>
    <name evidence="1" type="ORF">ABVT43_16935</name>
</gene>
<name>A0ABV2BY17_9GAMM</name>
<keyword evidence="2" id="KW-1185">Reference proteome</keyword>